<dbReference type="AlphaFoldDB" id="A0AA42TCR9"/>
<evidence type="ECO:0000259" key="2">
    <source>
        <dbReference type="Pfam" id="PF20661"/>
    </source>
</evidence>
<organism evidence="3 4">
    <name type="scientific">Stutzerimonas stutzeri</name>
    <name type="common">Pseudomonas stutzeri</name>
    <dbReference type="NCBI Taxonomy" id="316"/>
    <lineage>
        <taxon>Bacteria</taxon>
        <taxon>Pseudomonadati</taxon>
        <taxon>Pseudomonadota</taxon>
        <taxon>Gammaproteobacteria</taxon>
        <taxon>Pseudomonadales</taxon>
        <taxon>Pseudomonadaceae</taxon>
        <taxon>Stutzerimonas</taxon>
    </lineage>
</organism>
<evidence type="ECO:0000313" key="3">
    <source>
        <dbReference type="EMBL" id="MDH1234447.1"/>
    </source>
</evidence>
<dbReference type="EMBL" id="JAOCAE010000001">
    <property type="protein sequence ID" value="MDH1234447.1"/>
    <property type="molecule type" value="Genomic_DNA"/>
</dbReference>
<feature type="region of interest" description="Disordered" evidence="1">
    <location>
        <begin position="51"/>
        <end position="97"/>
    </location>
</feature>
<dbReference type="Proteomes" id="UP001158500">
    <property type="component" value="Unassembled WGS sequence"/>
</dbReference>
<protein>
    <recommendedName>
        <fullName evidence="2">Transcriptional regulator SutA RNAP-binding domain-containing protein</fullName>
    </recommendedName>
</protein>
<proteinExistence type="predicted"/>
<dbReference type="Pfam" id="PF20661">
    <property type="entry name" value="SutA-RBD"/>
    <property type="match status" value="1"/>
</dbReference>
<dbReference type="InterPro" id="IPR049191">
    <property type="entry name" value="SutA_RBD"/>
</dbReference>
<name>A0AA42TCR9_STUST</name>
<accession>A0AA42TCR9</accession>
<comment type="caution">
    <text evidence="3">The sequence shown here is derived from an EMBL/GenBank/DDBJ whole genome shotgun (WGS) entry which is preliminary data.</text>
</comment>
<feature type="domain" description="Transcriptional regulator SutA RNAP-binding" evidence="2">
    <location>
        <begin position="12"/>
        <end position="36"/>
    </location>
</feature>
<gene>
    <name evidence="3" type="ORF">N5C32_00155</name>
</gene>
<evidence type="ECO:0000256" key="1">
    <source>
        <dbReference type="SAM" id="MobiDB-lite"/>
    </source>
</evidence>
<reference evidence="3" key="1">
    <citation type="submission" date="2022-09" db="EMBL/GenBank/DDBJ databases">
        <title>Intensive care unit water sources are persistently colonized with multi-drug resistant bacteria and are the site of extensive horizontal gene transfer of antibiotic resistance genes.</title>
        <authorList>
            <person name="Diorio-Toth L."/>
        </authorList>
    </citation>
    <scope>NUCLEOTIDE SEQUENCE</scope>
    <source>
        <strain evidence="3">GD03947</strain>
    </source>
</reference>
<dbReference type="RefSeq" id="WP_279640928.1">
    <property type="nucleotide sequence ID" value="NZ_JAOCAE010000001.1"/>
</dbReference>
<evidence type="ECO:0000313" key="4">
    <source>
        <dbReference type="Proteomes" id="UP001158500"/>
    </source>
</evidence>
<sequence>MLIDNHAIAQGEALRAQIDAATAAFLNAGGKIQLLPDSIGKPIEIKPAVFNNAGNLEADQRSRKRGARNSAVSNSLPLRKRGTPQAKQNDMLRQEWP</sequence>